<dbReference type="FunFam" id="1.20.1270.60:FF:000022">
    <property type="entry name" value="Sorting nexin 3 protein"/>
    <property type="match status" value="1"/>
</dbReference>
<dbReference type="InterPro" id="IPR027267">
    <property type="entry name" value="AH/BAR_dom_sf"/>
</dbReference>
<evidence type="ECO:0000256" key="11">
    <source>
        <dbReference type="SAM" id="Coils"/>
    </source>
</evidence>
<dbReference type="Gene3D" id="1.20.1270.60">
    <property type="entry name" value="Arfaptin homology (AH) domain/BAR domain"/>
    <property type="match status" value="1"/>
</dbReference>
<protein>
    <submittedName>
        <fullName evidence="15">PX domain-containing protein</fullName>
    </submittedName>
</protein>
<feature type="domain" description="PX" evidence="13">
    <location>
        <begin position="308"/>
        <end position="443"/>
    </location>
</feature>
<name>A0A915HPD0_ROMCU</name>
<reference evidence="15" key="1">
    <citation type="submission" date="2022-11" db="UniProtKB">
        <authorList>
            <consortium name="WormBaseParasite"/>
        </authorList>
    </citation>
    <scope>IDENTIFICATION</scope>
</reference>
<evidence type="ECO:0000256" key="8">
    <source>
        <dbReference type="ARBA" id="ARBA00022927"/>
    </source>
</evidence>
<evidence type="ECO:0000256" key="4">
    <source>
        <dbReference type="ARBA" id="ARBA00010883"/>
    </source>
</evidence>
<dbReference type="GO" id="GO:0010008">
    <property type="term" value="C:endosome membrane"/>
    <property type="evidence" value="ECO:0007669"/>
    <property type="project" value="TreeGrafter"/>
</dbReference>
<evidence type="ECO:0000256" key="3">
    <source>
        <dbReference type="ARBA" id="ARBA00004555"/>
    </source>
</evidence>
<feature type="compositionally biased region" description="Low complexity" evidence="12">
    <location>
        <begin position="283"/>
        <end position="294"/>
    </location>
</feature>
<organism evidence="14 15">
    <name type="scientific">Romanomermis culicivorax</name>
    <name type="common">Nematode worm</name>
    <dbReference type="NCBI Taxonomy" id="13658"/>
    <lineage>
        <taxon>Eukaryota</taxon>
        <taxon>Metazoa</taxon>
        <taxon>Ecdysozoa</taxon>
        <taxon>Nematoda</taxon>
        <taxon>Enoplea</taxon>
        <taxon>Dorylaimia</taxon>
        <taxon>Mermithida</taxon>
        <taxon>Mermithoidea</taxon>
        <taxon>Mermithidae</taxon>
        <taxon>Romanomermis</taxon>
    </lineage>
</organism>
<dbReference type="WBParaSite" id="nRc.2.0.1.t03574-RA">
    <property type="protein sequence ID" value="nRc.2.0.1.t03574-RA"/>
    <property type="gene ID" value="nRc.2.0.1.g03574"/>
</dbReference>
<dbReference type="PANTHER" id="PTHR10555">
    <property type="entry name" value="SORTING NEXIN"/>
    <property type="match status" value="1"/>
</dbReference>
<keyword evidence="8" id="KW-0653">Protein transport</keyword>
<keyword evidence="7" id="KW-0597">Phosphoprotein</keyword>
<dbReference type="PROSITE" id="PS50195">
    <property type="entry name" value="PX"/>
    <property type="match status" value="1"/>
</dbReference>
<comment type="similarity">
    <text evidence="4">Belongs to the sorting nexin family.</text>
</comment>
<evidence type="ECO:0000256" key="12">
    <source>
        <dbReference type="SAM" id="MobiDB-lite"/>
    </source>
</evidence>
<dbReference type="PANTHER" id="PTHR10555:SF170">
    <property type="entry name" value="FI18122P1"/>
    <property type="match status" value="1"/>
</dbReference>
<keyword evidence="10" id="KW-0472">Membrane</keyword>
<dbReference type="InterPro" id="IPR015404">
    <property type="entry name" value="Vps5_C"/>
</dbReference>
<evidence type="ECO:0000313" key="14">
    <source>
        <dbReference type="Proteomes" id="UP000887565"/>
    </source>
</evidence>
<evidence type="ECO:0000256" key="5">
    <source>
        <dbReference type="ARBA" id="ARBA00022448"/>
    </source>
</evidence>
<dbReference type="CDD" id="cd07623">
    <property type="entry name" value="BAR_SNX1_2"/>
    <property type="match status" value="1"/>
</dbReference>
<evidence type="ECO:0000256" key="10">
    <source>
        <dbReference type="ARBA" id="ARBA00023136"/>
    </source>
</evidence>
<dbReference type="Pfam" id="PF09325">
    <property type="entry name" value="Vps5"/>
    <property type="match status" value="1"/>
</dbReference>
<evidence type="ECO:0000256" key="6">
    <source>
        <dbReference type="ARBA" id="ARBA00022490"/>
    </source>
</evidence>
<dbReference type="GO" id="GO:0005794">
    <property type="term" value="C:Golgi apparatus"/>
    <property type="evidence" value="ECO:0007669"/>
    <property type="project" value="UniProtKB-SubCell"/>
</dbReference>
<dbReference type="SUPFAM" id="SSF64268">
    <property type="entry name" value="PX domain"/>
    <property type="match status" value="1"/>
</dbReference>
<dbReference type="Gene3D" id="3.90.950.10">
    <property type="match status" value="1"/>
</dbReference>
<dbReference type="Gene3D" id="3.30.1520.10">
    <property type="entry name" value="Phox-like domain"/>
    <property type="match status" value="1"/>
</dbReference>
<dbReference type="SMART" id="SM00312">
    <property type="entry name" value="PX"/>
    <property type="match status" value="1"/>
</dbReference>
<dbReference type="SUPFAM" id="SSF103657">
    <property type="entry name" value="BAR/IMD domain-like"/>
    <property type="match status" value="1"/>
</dbReference>
<evidence type="ECO:0000259" key="13">
    <source>
        <dbReference type="PROSITE" id="PS50195"/>
    </source>
</evidence>
<dbReference type="AlphaFoldDB" id="A0A915HPD0"/>
<keyword evidence="5" id="KW-0813">Transport</keyword>
<keyword evidence="14" id="KW-1185">Reference proteome</keyword>
<comment type="subcellular location">
    <subcellularLocation>
        <location evidence="2">Cytoplasm</location>
    </subcellularLocation>
    <subcellularLocation>
        <location evidence="3">Golgi apparatus</location>
    </subcellularLocation>
    <subcellularLocation>
        <location evidence="1">Membrane</location>
        <topology evidence="1">Peripheral membrane protein</topology>
        <orientation evidence="1">Cytoplasmic side</orientation>
    </subcellularLocation>
</comment>
<proteinExistence type="inferred from homology"/>
<dbReference type="Pfam" id="PF00787">
    <property type="entry name" value="PX"/>
    <property type="match status" value="1"/>
</dbReference>
<dbReference type="SUPFAM" id="SSF52972">
    <property type="entry name" value="ITPase-like"/>
    <property type="match status" value="1"/>
</dbReference>
<evidence type="ECO:0000256" key="1">
    <source>
        <dbReference type="ARBA" id="ARBA00004287"/>
    </source>
</evidence>
<dbReference type="InterPro" id="IPR001683">
    <property type="entry name" value="PX_dom"/>
</dbReference>
<feature type="coiled-coil region" evidence="11">
    <location>
        <begin position="481"/>
        <end position="508"/>
    </location>
</feature>
<keyword evidence="6" id="KW-0963">Cytoplasm</keyword>
<accession>A0A915HPD0</accession>
<dbReference type="GO" id="GO:0034498">
    <property type="term" value="P:early endosome to Golgi transport"/>
    <property type="evidence" value="ECO:0007669"/>
    <property type="project" value="TreeGrafter"/>
</dbReference>
<keyword evidence="11" id="KW-0175">Coiled coil</keyword>
<sequence>PTGTLELYVVCTEVDLISNVKAGFSRYFPNLIVRGVPPAFASNVASQPVGYESGLNAVKEAVKSVQNSGLVAPNSLILAFNSFLVNPYADNWLEFYCVALNNGSNVDLQTFTQPVTVPSFVLDILKNQTATDYPLASTGFACNVDEVMSRSHGLTIASWHQQYAGLSKAELIGFACVTLAYHYRTMTDLMEDVPIHSSEPKGLFDDSDDEDLKITAEQKSIANDLKNLNDKIFEAAGDTDGQTNGENVESPKPAQMIATEQDQEQKEKAVMTPDVPPTPPIITPISSTSSSSITLKNEEDKETVDLSMKLQIDINGYDKRGEGMQSYYVYKVVTKPVVGRSMGFTKKEYDVWRRFSDFLGLHDKLVEKHLPNGILIPSAPEKDAIGTTKTKMTKAAEEDAVASEFLERRRAMLERFLRRCSLHPTILLDPDFRDFLTLETDLPKSSQTAALSGSGVMRFLGKVGSSLTKMNLRIEENDTWFQDKQEEIEDLEEQLKKLHDAFETLIFNRRESSNSIDSFCKALSLLAACEDNTSLSKALSVLSESMEKIGAVHLDQAEKDLYLMAEQLKDYLGLILSIKDIFQERIKCWQAWQTAQLNLTRKRESKVRMEISGKTDRMSQVKKEIQECEAKVQECEESFEKIGRIIKRELNRFDAQRIYDFKIMMIHYMESLADSQAKVVKCWETFLPDAKGIIC</sequence>
<feature type="coiled-coil region" evidence="11">
    <location>
        <begin position="611"/>
        <end position="638"/>
    </location>
</feature>
<dbReference type="GO" id="GO:0015031">
    <property type="term" value="P:protein transport"/>
    <property type="evidence" value="ECO:0007669"/>
    <property type="project" value="UniProtKB-KW"/>
</dbReference>
<dbReference type="InterPro" id="IPR029001">
    <property type="entry name" value="ITPase-like_fam"/>
</dbReference>
<dbReference type="GO" id="GO:0035091">
    <property type="term" value="F:phosphatidylinositol binding"/>
    <property type="evidence" value="ECO:0007669"/>
    <property type="project" value="InterPro"/>
</dbReference>
<evidence type="ECO:0000313" key="15">
    <source>
        <dbReference type="WBParaSite" id="nRc.2.0.1.t03574-RA"/>
    </source>
</evidence>
<evidence type="ECO:0000256" key="2">
    <source>
        <dbReference type="ARBA" id="ARBA00004496"/>
    </source>
</evidence>
<dbReference type="Proteomes" id="UP000887565">
    <property type="component" value="Unplaced"/>
</dbReference>
<keyword evidence="9" id="KW-0333">Golgi apparatus</keyword>
<evidence type="ECO:0000256" key="7">
    <source>
        <dbReference type="ARBA" id="ARBA00022553"/>
    </source>
</evidence>
<dbReference type="GO" id="GO:0098796">
    <property type="term" value="C:membrane protein complex"/>
    <property type="evidence" value="ECO:0007669"/>
    <property type="project" value="UniProtKB-ARBA"/>
</dbReference>
<feature type="region of interest" description="Disordered" evidence="12">
    <location>
        <begin position="270"/>
        <end position="298"/>
    </location>
</feature>
<evidence type="ECO:0000256" key="9">
    <source>
        <dbReference type="ARBA" id="ARBA00023034"/>
    </source>
</evidence>
<dbReference type="InterPro" id="IPR036871">
    <property type="entry name" value="PX_dom_sf"/>
</dbReference>
<dbReference type="GO" id="GO:0005829">
    <property type="term" value="C:cytosol"/>
    <property type="evidence" value="ECO:0007669"/>
    <property type="project" value="GOC"/>
</dbReference>